<feature type="region of interest" description="Disordered" evidence="6">
    <location>
        <begin position="1"/>
        <end position="57"/>
    </location>
</feature>
<dbReference type="PROSITE" id="PS00108">
    <property type="entry name" value="PROTEIN_KINASE_ST"/>
    <property type="match status" value="1"/>
</dbReference>
<dbReference type="CDD" id="cd14014">
    <property type="entry name" value="STKc_PknB_like"/>
    <property type="match status" value="1"/>
</dbReference>
<evidence type="ECO:0000256" key="3">
    <source>
        <dbReference type="ARBA" id="ARBA00022777"/>
    </source>
</evidence>
<dbReference type="EMBL" id="BDCO01000003">
    <property type="protein sequence ID" value="GAT35030.1"/>
    <property type="molecule type" value="Genomic_DNA"/>
</dbReference>
<keyword evidence="1" id="KW-0808">Transferase</keyword>
<evidence type="ECO:0000259" key="8">
    <source>
        <dbReference type="PROSITE" id="PS50011"/>
    </source>
</evidence>
<keyword evidence="7" id="KW-0472">Membrane</keyword>
<keyword evidence="3 9" id="KW-0418">Kinase</keyword>
<evidence type="ECO:0000313" key="9">
    <source>
        <dbReference type="EMBL" id="GAT35030.1"/>
    </source>
</evidence>
<feature type="domain" description="Protein kinase" evidence="8">
    <location>
        <begin position="113"/>
        <end position="370"/>
    </location>
</feature>
<evidence type="ECO:0000256" key="1">
    <source>
        <dbReference type="ARBA" id="ARBA00022679"/>
    </source>
</evidence>
<reference evidence="10" key="1">
    <citation type="journal article" date="2017" name="Genome Announc.">
        <title>Draft Genome Sequence of Terrimicrobium sacchariphilum NM-5T, a Facultative Anaerobic Soil Bacterium of the Class Spartobacteria.</title>
        <authorList>
            <person name="Qiu Y.L."/>
            <person name="Tourlousse D.M."/>
            <person name="Matsuura N."/>
            <person name="Ohashi A."/>
            <person name="Sekiguchi Y."/>
        </authorList>
    </citation>
    <scope>NUCLEOTIDE SEQUENCE [LARGE SCALE GENOMIC DNA]</scope>
    <source>
        <strain evidence="10">NM-5</strain>
    </source>
</reference>
<keyword evidence="10" id="KW-1185">Reference proteome</keyword>
<evidence type="ECO:0000256" key="5">
    <source>
        <dbReference type="PROSITE-ProRule" id="PRU10141"/>
    </source>
</evidence>
<dbReference type="InterPro" id="IPR000719">
    <property type="entry name" value="Prot_kinase_dom"/>
</dbReference>
<keyword evidence="7" id="KW-1133">Transmembrane helix</keyword>
<proteinExistence type="predicted"/>
<dbReference type="Pfam" id="PF00069">
    <property type="entry name" value="Pkinase"/>
    <property type="match status" value="1"/>
</dbReference>
<evidence type="ECO:0000256" key="7">
    <source>
        <dbReference type="SAM" id="Phobius"/>
    </source>
</evidence>
<dbReference type="SMART" id="SM00220">
    <property type="entry name" value="S_TKc"/>
    <property type="match status" value="1"/>
</dbReference>
<dbReference type="SUPFAM" id="SSF56112">
    <property type="entry name" value="Protein kinase-like (PK-like)"/>
    <property type="match status" value="1"/>
</dbReference>
<keyword evidence="2 5" id="KW-0547">Nucleotide-binding</keyword>
<evidence type="ECO:0000256" key="6">
    <source>
        <dbReference type="SAM" id="MobiDB-lite"/>
    </source>
</evidence>
<accession>A0A146GCF7</accession>
<evidence type="ECO:0000256" key="2">
    <source>
        <dbReference type="ARBA" id="ARBA00022741"/>
    </source>
</evidence>
<dbReference type="InterPro" id="IPR008271">
    <property type="entry name" value="Ser/Thr_kinase_AS"/>
</dbReference>
<dbReference type="PANTHER" id="PTHR43289:SF34">
    <property type="entry name" value="SERINE_THREONINE-PROTEIN KINASE YBDM-RELATED"/>
    <property type="match status" value="1"/>
</dbReference>
<organism evidence="9 10">
    <name type="scientific">Terrimicrobium sacchariphilum</name>
    <dbReference type="NCBI Taxonomy" id="690879"/>
    <lineage>
        <taxon>Bacteria</taxon>
        <taxon>Pseudomonadati</taxon>
        <taxon>Verrucomicrobiota</taxon>
        <taxon>Terrimicrobiia</taxon>
        <taxon>Terrimicrobiales</taxon>
        <taxon>Terrimicrobiaceae</taxon>
        <taxon>Terrimicrobium</taxon>
    </lineage>
</organism>
<feature type="transmembrane region" description="Helical" evidence="7">
    <location>
        <begin position="399"/>
        <end position="421"/>
    </location>
</feature>
<evidence type="ECO:0000256" key="4">
    <source>
        <dbReference type="ARBA" id="ARBA00022840"/>
    </source>
</evidence>
<name>A0A146GCF7_TERSA</name>
<dbReference type="PANTHER" id="PTHR43289">
    <property type="entry name" value="MITOGEN-ACTIVATED PROTEIN KINASE KINASE KINASE 20-RELATED"/>
    <property type="match status" value="1"/>
</dbReference>
<protein>
    <submittedName>
        <fullName evidence="9">Serine/threonine protein kinase</fullName>
    </submittedName>
</protein>
<dbReference type="Gene3D" id="3.30.200.20">
    <property type="entry name" value="Phosphorylase Kinase, domain 1"/>
    <property type="match status" value="1"/>
</dbReference>
<dbReference type="InParanoid" id="A0A146GCF7"/>
<keyword evidence="7" id="KW-0812">Transmembrane</keyword>
<feature type="binding site" evidence="5">
    <location>
        <position position="142"/>
    </location>
    <ligand>
        <name>ATP</name>
        <dbReference type="ChEBI" id="CHEBI:30616"/>
    </ligand>
</feature>
<comment type="caution">
    <text evidence="9">The sequence shown here is derived from an EMBL/GenBank/DDBJ whole genome shotgun (WGS) entry which is preliminary data.</text>
</comment>
<dbReference type="InterPro" id="IPR017441">
    <property type="entry name" value="Protein_kinase_ATP_BS"/>
</dbReference>
<dbReference type="GO" id="GO:0004674">
    <property type="term" value="F:protein serine/threonine kinase activity"/>
    <property type="evidence" value="ECO:0007669"/>
    <property type="project" value="UniProtKB-KW"/>
</dbReference>
<dbReference type="PROSITE" id="PS00107">
    <property type="entry name" value="PROTEIN_KINASE_ATP"/>
    <property type="match status" value="1"/>
</dbReference>
<dbReference type="Gene3D" id="1.10.510.10">
    <property type="entry name" value="Transferase(Phosphotransferase) domain 1"/>
    <property type="match status" value="1"/>
</dbReference>
<keyword evidence="9" id="KW-0723">Serine/threonine-protein kinase</keyword>
<gene>
    <name evidence="9" type="ORF">TSACC_390</name>
</gene>
<dbReference type="OrthoDB" id="6111975at2"/>
<evidence type="ECO:0000313" key="10">
    <source>
        <dbReference type="Proteomes" id="UP000076023"/>
    </source>
</evidence>
<dbReference type="STRING" id="690879.TSACC_390"/>
<dbReference type="PROSITE" id="PS50011">
    <property type="entry name" value="PROTEIN_KINASE_DOM"/>
    <property type="match status" value="1"/>
</dbReference>
<dbReference type="RefSeq" id="WP_075080889.1">
    <property type="nucleotide sequence ID" value="NZ_BDCO01000003.1"/>
</dbReference>
<dbReference type="Proteomes" id="UP000076023">
    <property type="component" value="Unassembled WGS sequence"/>
</dbReference>
<dbReference type="GO" id="GO:0005524">
    <property type="term" value="F:ATP binding"/>
    <property type="evidence" value="ECO:0007669"/>
    <property type="project" value="UniProtKB-UniRule"/>
</dbReference>
<keyword evidence="4 5" id="KW-0067">ATP-binding</keyword>
<sequence>MLSEKSGESQGEQADTPQEEGENLAGEGTLPEAETAPETQDAPVEESAPEAVPPAEPPILETVPVEEQVPGQLLEACPSCGTLMDVTSQEPFAKIYCPSCGQNLRARRQFNNFQLIEHIGEGGMGAVFRSLDCNLHRQVALKILKKECAANAEEQAKLEQEARITASINHPHVVKIFSFGQDHGQFYLAMELVEKGSLDQLMTLQHRVPELQVLNVGIQIAEGLEAGLEKGLIHRDIKPGNILFSDPHTAKLVDFGLAVVMDEAASVKGEIWGTPYYIAPEKLDNQPEDFRSDIYSLGGTLFHALAGRPPYEAETASMVALKQLKSQPVSLQSFAPDVSSETAYVINRMLAKDREDRYPSYRELIDHLSYARHKLVERTQKPQQPKARVVLETQETRNLAAYISLGLIATILIVGVLLWVFRDKLFGDRLAAVGATSSQTAGSKFDEAEGWKTLREGVKLMNNRQFTEAGEEFQRLSGASGVPQPLKNWALMNQGLALLANDDADGAAAVFNQIAKAGQYSSESEQAPLASFFVEAARTLANPKSTIPSEIDRVYSSQGYEAFGLLAFAMHDWVLGEFDDGGPLFRTFSRSGGFTPRMDWISDYKKFAEPFLKDYTTLASIQTALDKVKTADDAQKVLAKVKEAESTVTTGNKIAERLQEIKSQLKVKGAKP</sequence>
<dbReference type="AlphaFoldDB" id="A0A146GCF7"/>
<dbReference type="InterPro" id="IPR011009">
    <property type="entry name" value="Kinase-like_dom_sf"/>
</dbReference>